<name>A0A178ZMV9_9EURO</name>
<gene>
    <name evidence="3" type="ORF">AYL99_03349</name>
</gene>
<reference evidence="3 4" key="1">
    <citation type="submission" date="2016-04" db="EMBL/GenBank/DDBJ databases">
        <title>Draft genome of Fonsecaea erecta CBS 125763.</title>
        <authorList>
            <person name="Weiss V.A."/>
            <person name="Vicente V.A."/>
            <person name="Raittz R.T."/>
            <person name="Moreno L.F."/>
            <person name="De Souza E.M."/>
            <person name="Pedrosa F.O."/>
            <person name="Steffens M.B."/>
            <person name="Faoro H."/>
            <person name="Tadra-Sfeir M.Z."/>
            <person name="Najafzadeh M.J."/>
            <person name="Felipe M.S."/>
            <person name="Teixeira M."/>
            <person name="Sun J."/>
            <person name="Xi L."/>
            <person name="Gomes R."/>
            <person name="De Azevedo C.M."/>
            <person name="Salgado C.G."/>
            <person name="Da Silva M.B."/>
            <person name="Nascimento M.F."/>
            <person name="Queiroz-Telles F."/>
            <person name="Attili D.S."/>
            <person name="Gorbushina A."/>
        </authorList>
    </citation>
    <scope>NUCLEOTIDE SEQUENCE [LARGE SCALE GENOMIC DNA]</scope>
    <source>
        <strain evidence="3 4">CBS 125763</strain>
    </source>
</reference>
<dbReference type="Proteomes" id="UP000078343">
    <property type="component" value="Unassembled WGS sequence"/>
</dbReference>
<feature type="compositionally biased region" description="Basic residues" evidence="1">
    <location>
        <begin position="96"/>
        <end position="107"/>
    </location>
</feature>
<evidence type="ECO:0000259" key="2">
    <source>
        <dbReference type="Pfam" id="PF22980"/>
    </source>
</evidence>
<accession>A0A178ZMV9</accession>
<evidence type="ECO:0000313" key="4">
    <source>
        <dbReference type="Proteomes" id="UP000078343"/>
    </source>
</evidence>
<comment type="caution">
    <text evidence="3">The sequence shown here is derived from an EMBL/GenBank/DDBJ whole genome shotgun (WGS) entry which is preliminary data.</text>
</comment>
<keyword evidence="4" id="KW-1185">Reference proteome</keyword>
<feature type="compositionally biased region" description="Basic and acidic residues" evidence="1">
    <location>
        <begin position="110"/>
        <end position="130"/>
    </location>
</feature>
<dbReference type="OrthoDB" id="4121160at2759"/>
<dbReference type="Pfam" id="PF22980">
    <property type="entry name" value="Myb_DNA-bind_8"/>
    <property type="match status" value="1"/>
</dbReference>
<feature type="compositionally biased region" description="Acidic residues" evidence="1">
    <location>
        <begin position="131"/>
        <end position="140"/>
    </location>
</feature>
<proteinExistence type="predicted"/>
<protein>
    <recommendedName>
        <fullName evidence="2">Myb-like DNA-binding domain-containing protein</fullName>
    </recommendedName>
</protein>
<sequence length="140" mass="15264">MAPASGSPDDFNFIMTCLKHVETKPKIDFDEVAKEIGAKSGSACYHRHWGIMKKWGLAGGSGRGRQPASATADKVTTSRKRKVKDEENGDGGPAAKKAKAAAKKKAMQPKVEEVNSENDTKDEKQSIKSEVEDELEDEEE</sequence>
<dbReference type="EMBL" id="LVYI01000003">
    <property type="protein sequence ID" value="OAP61148.1"/>
    <property type="molecule type" value="Genomic_DNA"/>
</dbReference>
<dbReference type="AlphaFoldDB" id="A0A178ZMV9"/>
<organism evidence="3 4">
    <name type="scientific">Fonsecaea erecta</name>
    <dbReference type="NCBI Taxonomy" id="1367422"/>
    <lineage>
        <taxon>Eukaryota</taxon>
        <taxon>Fungi</taxon>
        <taxon>Dikarya</taxon>
        <taxon>Ascomycota</taxon>
        <taxon>Pezizomycotina</taxon>
        <taxon>Eurotiomycetes</taxon>
        <taxon>Chaetothyriomycetidae</taxon>
        <taxon>Chaetothyriales</taxon>
        <taxon>Herpotrichiellaceae</taxon>
        <taxon>Fonsecaea</taxon>
    </lineage>
</organism>
<dbReference type="InterPro" id="IPR054505">
    <property type="entry name" value="Myb_DNA-bind_8"/>
</dbReference>
<feature type="region of interest" description="Disordered" evidence="1">
    <location>
        <begin position="55"/>
        <end position="140"/>
    </location>
</feature>
<evidence type="ECO:0000256" key="1">
    <source>
        <dbReference type="SAM" id="MobiDB-lite"/>
    </source>
</evidence>
<evidence type="ECO:0000313" key="3">
    <source>
        <dbReference type="EMBL" id="OAP61148.1"/>
    </source>
</evidence>
<dbReference type="GeneID" id="30007519"/>
<dbReference type="InterPro" id="IPR001005">
    <property type="entry name" value="SANT/Myb"/>
</dbReference>
<dbReference type="CDD" id="cd00167">
    <property type="entry name" value="SANT"/>
    <property type="match status" value="1"/>
</dbReference>
<dbReference type="RefSeq" id="XP_018694515.1">
    <property type="nucleotide sequence ID" value="XM_018834865.1"/>
</dbReference>
<feature type="domain" description="Myb-like DNA-binding" evidence="2">
    <location>
        <begin position="8"/>
        <end position="56"/>
    </location>
</feature>